<sequence>MADSDPHPGDDSATAATDPPLLLKTVCLGIIVGLSTSANVVAMLVLLRARRLRSAPYCYLLNLTLTDLLRTVFCHAFVLGARVRAFSLPRGATADRVCKLVAFVNVLLTFNCVFTLLVLAIDRYLATVYARFHARKIRGLICLAVALLSWGLAFMMAFPPVFGLGAYRYAPDGGQCTFQQRVYRMNDTLGFTLIFSVAVGVTSAVYARIFARMRGRRRMRPVVRPPAVSDSWTFFGAGAGAVGGATCVPTRATERRPGEGGGGRGGGAEGGGEGGGGDGARSTRMCVFLHAAFVVLWLPYLVMAYWHMLRESATVPTWYLGVATWCTYLYVVVNPIVYVASSATFRRALRRTITCSRRRERPYAAAAAAAGDTSQDGECLEAAGPCLRAETGLVSET</sequence>
<dbReference type="Proteomes" id="UP000695022">
    <property type="component" value="Unplaced"/>
</dbReference>
<organism evidence="14 15">
    <name type="scientific">Priapulus caudatus</name>
    <name type="common">Priapulid worm</name>
    <dbReference type="NCBI Taxonomy" id="37621"/>
    <lineage>
        <taxon>Eukaryota</taxon>
        <taxon>Metazoa</taxon>
        <taxon>Ecdysozoa</taxon>
        <taxon>Scalidophora</taxon>
        <taxon>Priapulida</taxon>
        <taxon>Priapulimorpha</taxon>
        <taxon>Priapulimorphida</taxon>
        <taxon>Priapulidae</taxon>
        <taxon>Priapulus</taxon>
    </lineage>
</organism>
<evidence type="ECO:0000256" key="2">
    <source>
        <dbReference type="ARBA" id="ARBA00022475"/>
    </source>
</evidence>
<evidence type="ECO:0000256" key="3">
    <source>
        <dbReference type="ARBA" id="ARBA00022692"/>
    </source>
</evidence>
<keyword evidence="7" id="KW-1015">Disulfide bond</keyword>
<protein>
    <submittedName>
        <fullName evidence="15">Probable G-protein coupled receptor 173</fullName>
    </submittedName>
</protein>
<evidence type="ECO:0000313" key="14">
    <source>
        <dbReference type="Proteomes" id="UP000695022"/>
    </source>
</evidence>
<evidence type="ECO:0000259" key="13">
    <source>
        <dbReference type="PROSITE" id="PS50262"/>
    </source>
</evidence>
<dbReference type="SUPFAM" id="SSF81321">
    <property type="entry name" value="Family A G protein-coupled receptor-like"/>
    <property type="match status" value="1"/>
</dbReference>
<keyword evidence="5" id="KW-0297">G-protein coupled receptor</keyword>
<evidence type="ECO:0000256" key="6">
    <source>
        <dbReference type="ARBA" id="ARBA00023136"/>
    </source>
</evidence>
<keyword evidence="10" id="KW-0807">Transducer</keyword>
<dbReference type="InterPro" id="IPR017452">
    <property type="entry name" value="GPCR_Rhodpsn_7TM"/>
</dbReference>
<evidence type="ECO:0000256" key="9">
    <source>
        <dbReference type="ARBA" id="ARBA00023180"/>
    </source>
</evidence>
<keyword evidence="2" id="KW-1003">Cell membrane</keyword>
<keyword evidence="3 12" id="KW-0812">Transmembrane</keyword>
<accession>A0ABM1F158</accession>
<dbReference type="InterPro" id="IPR000276">
    <property type="entry name" value="GPCR_Rhodpsn"/>
</dbReference>
<evidence type="ECO:0000256" key="11">
    <source>
        <dbReference type="SAM" id="MobiDB-lite"/>
    </source>
</evidence>
<evidence type="ECO:0000256" key="12">
    <source>
        <dbReference type="SAM" id="Phobius"/>
    </source>
</evidence>
<feature type="transmembrane region" description="Helical" evidence="12">
    <location>
        <begin position="137"/>
        <end position="158"/>
    </location>
</feature>
<feature type="domain" description="G-protein coupled receptors family 1 profile" evidence="13">
    <location>
        <begin position="38"/>
        <end position="338"/>
    </location>
</feature>
<keyword evidence="9" id="KW-0325">Glycoprotein</keyword>
<dbReference type="RefSeq" id="XP_014678179.1">
    <property type="nucleotide sequence ID" value="XM_014822693.1"/>
</dbReference>
<feature type="region of interest" description="Disordered" evidence="11">
    <location>
        <begin position="251"/>
        <end position="277"/>
    </location>
</feature>
<evidence type="ECO:0000256" key="8">
    <source>
        <dbReference type="ARBA" id="ARBA00023170"/>
    </source>
</evidence>
<evidence type="ECO:0000256" key="10">
    <source>
        <dbReference type="ARBA" id="ARBA00023224"/>
    </source>
</evidence>
<feature type="transmembrane region" description="Helical" evidence="12">
    <location>
        <begin position="189"/>
        <end position="211"/>
    </location>
</feature>
<keyword evidence="14" id="KW-1185">Reference proteome</keyword>
<keyword evidence="4 12" id="KW-1133">Transmembrane helix</keyword>
<feature type="compositionally biased region" description="Gly residues" evidence="11">
    <location>
        <begin position="259"/>
        <end position="277"/>
    </location>
</feature>
<dbReference type="GeneID" id="106817989"/>
<evidence type="ECO:0000256" key="1">
    <source>
        <dbReference type="ARBA" id="ARBA00004651"/>
    </source>
</evidence>
<dbReference type="PANTHER" id="PTHR19268:SF2">
    <property type="entry name" value="G-PROTEIN COUPLED RECEPTORS FAMILY 1 PROFILE DOMAIN-CONTAINING PROTEIN"/>
    <property type="match status" value="1"/>
</dbReference>
<name>A0ABM1F158_PRICU</name>
<evidence type="ECO:0000256" key="7">
    <source>
        <dbReference type="ARBA" id="ARBA00023157"/>
    </source>
</evidence>
<dbReference type="PRINTS" id="PR00237">
    <property type="entry name" value="GPCRRHODOPSN"/>
</dbReference>
<feature type="transmembrane region" description="Helical" evidence="12">
    <location>
        <begin position="100"/>
        <end position="125"/>
    </location>
</feature>
<dbReference type="Gene3D" id="1.20.1070.10">
    <property type="entry name" value="Rhodopsin 7-helix transmembrane proteins"/>
    <property type="match status" value="1"/>
</dbReference>
<feature type="transmembrane region" description="Helical" evidence="12">
    <location>
        <begin position="59"/>
        <end position="80"/>
    </location>
</feature>
<proteinExistence type="predicted"/>
<keyword evidence="8 15" id="KW-0675">Receptor</keyword>
<feature type="transmembrane region" description="Helical" evidence="12">
    <location>
        <begin position="318"/>
        <end position="341"/>
    </location>
</feature>
<dbReference type="InterPro" id="IPR051509">
    <property type="entry name" value="GPCR_Orphan/Phoenixin"/>
</dbReference>
<dbReference type="PROSITE" id="PS50262">
    <property type="entry name" value="G_PROTEIN_RECEP_F1_2"/>
    <property type="match status" value="1"/>
</dbReference>
<dbReference type="Pfam" id="PF00001">
    <property type="entry name" value="7tm_1"/>
    <property type="match status" value="1"/>
</dbReference>
<keyword evidence="6 12" id="KW-0472">Membrane</keyword>
<reference evidence="15" key="1">
    <citation type="submission" date="2025-08" db="UniProtKB">
        <authorList>
            <consortium name="RefSeq"/>
        </authorList>
    </citation>
    <scope>IDENTIFICATION</scope>
</reference>
<gene>
    <name evidence="15" type="primary">LOC106817989</name>
</gene>
<evidence type="ECO:0000256" key="4">
    <source>
        <dbReference type="ARBA" id="ARBA00022989"/>
    </source>
</evidence>
<evidence type="ECO:0000256" key="5">
    <source>
        <dbReference type="ARBA" id="ARBA00023040"/>
    </source>
</evidence>
<comment type="subcellular location">
    <subcellularLocation>
        <location evidence="1">Cell membrane</location>
        <topology evidence="1">Multi-pass membrane protein</topology>
    </subcellularLocation>
</comment>
<evidence type="ECO:0000313" key="15">
    <source>
        <dbReference type="RefSeq" id="XP_014678179.1"/>
    </source>
</evidence>
<feature type="transmembrane region" description="Helical" evidence="12">
    <location>
        <begin position="21"/>
        <end position="47"/>
    </location>
</feature>
<feature type="transmembrane region" description="Helical" evidence="12">
    <location>
        <begin position="287"/>
        <end position="306"/>
    </location>
</feature>
<dbReference type="PANTHER" id="PTHR19268">
    <property type="entry name" value="G PROTEIN-COUPLED RECEPTOR"/>
    <property type="match status" value="1"/>
</dbReference>